<sequence length="734" mass="81136">MTIGCLSDLHNELGLISGELSTVKLRGTFGNTIKRMHEEEDVDLICLGGDYTSDVTVSKENWERVKQLMRETSRSAFRDGRTQRPVIYVTGNHDYEVANFDKIPKGFNAGYYQDIMEEDIGPLTAHNAYYEEADNGSLGKQKLLGAYHYQIKGFDFVMLNCGLYFFKNAWDYTYSLGSVQWVADKLAELYASDPNKTVFFLLHVPFSDSNSISAANKGMKSGESTRLLKATLAKYPNLVMIYGHDHGTDSAFIRKRTSQRVTRYDVGGMVISSFDDTHVDDPVLPPDTPEEPTSVTMSIKSVATGKYLTYGSSTNLAVQDDAMNATIDKVANSDNHFSVKLGGNYVYCGSTATFSGNAKLTDYSKAFIYKVDDNKATRVTATNELADGAKVVLVYKASKDKKYYALLPENTKTSLSSDNRMKAQLVAASDPGDEISVEGDNIVWQLNQREVEETGLPIDACIQNTATGKYIGEDSSNLNTVDEALTCNIYEENGKVYVKMPNNNRHLHIGSGGRFSRGDATALKFFEVVAPTVEHGSYVGTLVKYPKTGVPYAIAAEKSGKTYLLTNKVYKAGEGDDQRLEGQEVTVNGNTVSFTDDNLIWTLKEREPGDPSFFSSFMGSMRYYNNSIEGDVSVSNSKIVQALMVYIYPDRITLKMKNYGESGTFGNITINKDLAAYTVYREVRNANGALTAIKGVTTENKMGKADGRVYDLTGRQVTRPTHGVYVMNGRKVVL</sequence>
<dbReference type="Proteomes" id="UP001487296">
    <property type="component" value="Unassembled WGS sequence"/>
</dbReference>
<dbReference type="Pfam" id="PF00149">
    <property type="entry name" value="Metallophos"/>
    <property type="match status" value="1"/>
</dbReference>
<name>A0ABV1FP48_9BACT</name>
<gene>
    <name evidence="2" type="ORF">AAAT34_03770</name>
</gene>
<dbReference type="RefSeq" id="WP_252344878.1">
    <property type="nucleotide sequence ID" value="NZ_JAHKBE010000008.1"/>
</dbReference>
<dbReference type="InterPro" id="IPR029052">
    <property type="entry name" value="Metallo-depent_PP-like"/>
</dbReference>
<evidence type="ECO:0000259" key="1">
    <source>
        <dbReference type="Pfam" id="PF00149"/>
    </source>
</evidence>
<feature type="domain" description="Calcineurin-like phosphoesterase" evidence="1">
    <location>
        <begin position="1"/>
        <end position="246"/>
    </location>
</feature>
<dbReference type="Gene3D" id="3.60.21.10">
    <property type="match status" value="1"/>
</dbReference>
<dbReference type="SUPFAM" id="SSF56300">
    <property type="entry name" value="Metallo-dependent phosphatases"/>
    <property type="match status" value="1"/>
</dbReference>
<accession>A0ABV1FP48</accession>
<evidence type="ECO:0000313" key="2">
    <source>
        <dbReference type="EMBL" id="MEQ2486171.1"/>
    </source>
</evidence>
<proteinExistence type="predicted"/>
<dbReference type="PANTHER" id="PTHR43143:SF1">
    <property type="entry name" value="SERINE_THREONINE-PROTEIN PHOSPHATASE CPPED1"/>
    <property type="match status" value="1"/>
</dbReference>
<dbReference type="EMBL" id="JBBNFP010000008">
    <property type="protein sequence ID" value="MEQ2486171.1"/>
    <property type="molecule type" value="Genomic_DNA"/>
</dbReference>
<dbReference type="InterPro" id="IPR051918">
    <property type="entry name" value="STPP_CPPED1"/>
</dbReference>
<dbReference type="PANTHER" id="PTHR43143">
    <property type="entry name" value="METALLOPHOSPHOESTERASE, CALCINEURIN SUPERFAMILY"/>
    <property type="match status" value="1"/>
</dbReference>
<comment type="caution">
    <text evidence="2">The sequence shown here is derived from an EMBL/GenBank/DDBJ whole genome shotgun (WGS) entry which is preliminary data.</text>
</comment>
<protein>
    <submittedName>
        <fullName evidence="2">Metallophosphoesterase</fullName>
    </submittedName>
</protein>
<reference evidence="2 3" key="1">
    <citation type="submission" date="2024-04" db="EMBL/GenBank/DDBJ databases">
        <title>Human intestinal bacterial collection.</title>
        <authorList>
            <person name="Pauvert C."/>
            <person name="Hitch T.C.A."/>
            <person name="Clavel T."/>
        </authorList>
    </citation>
    <scope>NUCLEOTIDE SEQUENCE [LARGE SCALE GENOMIC DNA]</scope>
    <source>
        <strain evidence="2 3">CLA-AA-H145</strain>
    </source>
</reference>
<organism evidence="2 3">
    <name type="scientific">Hallella faecis</name>
    <dbReference type="NCBI Taxonomy" id="2841596"/>
    <lineage>
        <taxon>Bacteria</taxon>
        <taxon>Pseudomonadati</taxon>
        <taxon>Bacteroidota</taxon>
        <taxon>Bacteroidia</taxon>
        <taxon>Bacteroidales</taxon>
        <taxon>Prevotellaceae</taxon>
        <taxon>Hallella</taxon>
    </lineage>
</organism>
<keyword evidence="3" id="KW-1185">Reference proteome</keyword>
<dbReference type="InterPro" id="IPR004843">
    <property type="entry name" value="Calcineurin-like_PHP"/>
</dbReference>
<evidence type="ECO:0000313" key="3">
    <source>
        <dbReference type="Proteomes" id="UP001487296"/>
    </source>
</evidence>